<dbReference type="AlphaFoldDB" id="A0A2H3K8W1"/>
<protein>
    <submittedName>
        <fullName evidence="2">Uncharacterized protein</fullName>
    </submittedName>
</protein>
<reference evidence="2 3" key="1">
    <citation type="submission" date="2017-09" db="EMBL/GenBank/DDBJ databases">
        <title>Whole genomes of Flavobacteriaceae.</title>
        <authorList>
            <person name="Stine C."/>
            <person name="Li C."/>
            <person name="Tadesse D."/>
        </authorList>
    </citation>
    <scope>NUCLEOTIDE SEQUENCE [LARGE SCALE GENOMIC DNA]</scope>
    <source>
        <strain evidence="2 3">ATCC 35036</strain>
    </source>
</reference>
<keyword evidence="1" id="KW-0472">Membrane</keyword>
<sequence length="135" mass="16080">MKRIIFRFWLINIFISIALFVTYRIVIAETNHVDGNFLEWVLQILDIILNLAYSFIYLIAMAFCSFALFLNLIEKIRSNFYLSLLTFLGIPSFCVIVILIDIQLKNLILFSIIYLFLMTIEFILFRKRINKLRPK</sequence>
<dbReference type="EMBL" id="PCMW01000100">
    <property type="protein sequence ID" value="PDS22366.1"/>
    <property type="molecule type" value="Genomic_DNA"/>
</dbReference>
<comment type="caution">
    <text evidence="2">The sequence shown here is derived from an EMBL/GenBank/DDBJ whole genome shotgun (WGS) entry which is preliminary data.</text>
</comment>
<keyword evidence="1" id="KW-1133">Transmembrane helix</keyword>
<accession>A0A2H3K8W1</accession>
<evidence type="ECO:0000313" key="3">
    <source>
        <dbReference type="Proteomes" id="UP000220828"/>
    </source>
</evidence>
<proteinExistence type="predicted"/>
<name>A0A2H3K8W1_9FLAO</name>
<dbReference type="Proteomes" id="UP000220828">
    <property type="component" value="Unassembled WGS sequence"/>
</dbReference>
<organism evidence="2 3">
    <name type="scientific">Flavobacterium branchiophilum</name>
    <dbReference type="NCBI Taxonomy" id="55197"/>
    <lineage>
        <taxon>Bacteria</taxon>
        <taxon>Pseudomonadati</taxon>
        <taxon>Bacteroidota</taxon>
        <taxon>Flavobacteriia</taxon>
        <taxon>Flavobacteriales</taxon>
        <taxon>Flavobacteriaceae</taxon>
        <taxon>Flavobacterium</taxon>
    </lineage>
</organism>
<feature type="transmembrane region" description="Helical" evidence="1">
    <location>
        <begin position="7"/>
        <end position="27"/>
    </location>
</feature>
<feature type="transmembrane region" description="Helical" evidence="1">
    <location>
        <begin position="106"/>
        <end position="125"/>
    </location>
</feature>
<evidence type="ECO:0000256" key="1">
    <source>
        <dbReference type="SAM" id="Phobius"/>
    </source>
</evidence>
<feature type="transmembrane region" description="Helical" evidence="1">
    <location>
        <begin position="80"/>
        <end position="100"/>
    </location>
</feature>
<gene>
    <name evidence="2" type="ORF">B0A77_13620</name>
</gene>
<feature type="transmembrane region" description="Helical" evidence="1">
    <location>
        <begin position="47"/>
        <end position="73"/>
    </location>
</feature>
<evidence type="ECO:0000313" key="2">
    <source>
        <dbReference type="EMBL" id="PDS22366.1"/>
    </source>
</evidence>
<dbReference type="OrthoDB" id="710029at2"/>
<keyword evidence="1" id="KW-0812">Transmembrane</keyword>